<evidence type="ECO:0000259" key="8">
    <source>
        <dbReference type="PROSITE" id="PS51379"/>
    </source>
</evidence>
<evidence type="ECO:0000256" key="4">
    <source>
        <dbReference type="ARBA" id="ARBA00022485"/>
    </source>
</evidence>
<feature type="domain" description="4Fe-4S ferredoxin-type" evidence="8">
    <location>
        <begin position="173"/>
        <end position="203"/>
    </location>
</feature>
<dbReference type="Pfam" id="PF13187">
    <property type="entry name" value="Fer4_9"/>
    <property type="match status" value="1"/>
</dbReference>
<evidence type="ECO:0000313" key="10">
    <source>
        <dbReference type="Proteomes" id="UP000515960"/>
    </source>
</evidence>
<organism evidence="9 10">
    <name type="scientific">Oscillibacter hominis</name>
    <dbReference type="NCBI Taxonomy" id="2763056"/>
    <lineage>
        <taxon>Bacteria</taxon>
        <taxon>Bacillati</taxon>
        <taxon>Bacillota</taxon>
        <taxon>Clostridia</taxon>
        <taxon>Eubacteriales</taxon>
        <taxon>Oscillospiraceae</taxon>
        <taxon>Oscillibacter</taxon>
    </lineage>
</organism>
<keyword evidence="5" id="KW-0479">Metal-binding</keyword>
<protein>
    <recommendedName>
        <fullName evidence="3">Ferredoxin</fullName>
    </recommendedName>
</protein>
<evidence type="ECO:0000256" key="3">
    <source>
        <dbReference type="ARBA" id="ARBA00013529"/>
    </source>
</evidence>
<dbReference type="PROSITE" id="PS00198">
    <property type="entry name" value="4FE4S_FER_1"/>
    <property type="match status" value="2"/>
</dbReference>
<evidence type="ECO:0000256" key="2">
    <source>
        <dbReference type="ARBA" id="ARBA00003532"/>
    </source>
</evidence>
<dbReference type="RefSeq" id="WP_187332726.1">
    <property type="nucleotide sequence ID" value="NZ_CP060490.1"/>
</dbReference>
<dbReference type="PANTHER" id="PTHR24960">
    <property type="entry name" value="PHOTOSYSTEM I IRON-SULFUR CENTER-RELATED"/>
    <property type="match status" value="1"/>
</dbReference>
<keyword evidence="10" id="KW-1185">Reference proteome</keyword>
<accession>A0A7G9B3J4</accession>
<proteinExistence type="predicted"/>
<evidence type="ECO:0000256" key="1">
    <source>
        <dbReference type="ARBA" id="ARBA00001966"/>
    </source>
</evidence>
<dbReference type="KEGG" id="ohi:H8790_11890"/>
<evidence type="ECO:0000256" key="7">
    <source>
        <dbReference type="ARBA" id="ARBA00023014"/>
    </source>
</evidence>
<dbReference type="PROSITE" id="PS51379">
    <property type="entry name" value="4FE4S_FER_2"/>
    <property type="match status" value="2"/>
</dbReference>
<comment type="cofactor">
    <cofactor evidence="1">
        <name>[4Fe-4S] cluster</name>
        <dbReference type="ChEBI" id="CHEBI:49883"/>
    </cofactor>
</comment>
<evidence type="ECO:0000256" key="5">
    <source>
        <dbReference type="ARBA" id="ARBA00022723"/>
    </source>
</evidence>
<sequence length="254" mass="27028">MGTYQLTFSPTGGVGRVSDLVTGPLAQEATLVDLTDRQLDFGSFRFTQEDVCIVAVPSYGGRAPESALSRLKQMTGGGAAAVLIAVYGNRAFEDTLIELQDTLTEAGFWCAAGIAAIAEHSILREFAAGRPDEEDRKVLTGFAEEVHCKLEAGDRSRELSLPGNRPYREFGGVPIKPKAGKGCTGCGLCAEKCPVGAIPEESPASTDEKRCISCMRCVSICPNDSRSVNKLLASAAALKLRKECSVRKGCALYL</sequence>
<dbReference type="InterPro" id="IPR050157">
    <property type="entry name" value="PSI_iron-sulfur_center"/>
</dbReference>
<dbReference type="PANTHER" id="PTHR24960:SF79">
    <property type="entry name" value="PHOTOSYSTEM I IRON-SULFUR CENTER"/>
    <property type="match status" value="1"/>
</dbReference>
<keyword evidence="4" id="KW-0004">4Fe-4S</keyword>
<comment type="function">
    <text evidence="2">Ferredoxins are iron-sulfur proteins that transfer electrons in a wide variety of metabolic reactions.</text>
</comment>
<evidence type="ECO:0000313" key="9">
    <source>
        <dbReference type="EMBL" id="QNL44125.1"/>
    </source>
</evidence>
<dbReference type="AlphaFoldDB" id="A0A7G9B3J4"/>
<dbReference type="Gene3D" id="3.30.70.20">
    <property type="match status" value="1"/>
</dbReference>
<name>A0A7G9B3J4_9FIRM</name>
<dbReference type="GO" id="GO:0051539">
    <property type="term" value="F:4 iron, 4 sulfur cluster binding"/>
    <property type="evidence" value="ECO:0007669"/>
    <property type="project" value="UniProtKB-KW"/>
</dbReference>
<evidence type="ECO:0000256" key="6">
    <source>
        <dbReference type="ARBA" id="ARBA00023004"/>
    </source>
</evidence>
<keyword evidence="6" id="KW-0408">Iron</keyword>
<dbReference type="InterPro" id="IPR029039">
    <property type="entry name" value="Flavoprotein-like_sf"/>
</dbReference>
<dbReference type="GO" id="GO:0046872">
    <property type="term" value="F:metal ion binding"/>
    <property type="evidence" value="ECO:0007669"/>
    <property type="project" value="UniProtKB-KW"/>
</dbReference>
<gene>
    <name evidence="9" type="ORF">H8790_11890</name>
</gene>
<dbReference type="SUPFAM" id="SSF52218">
    <property type="entry name" value="Flavoproteins"/>
    <property type="match status" value="1"/>
</dbReference>
<keyword evidence="7" id="KW-0411">Iron-sulfur</keyword>
<dbReference type="SUPFAM" id="SSF54862">
    <property type="entry name" value="4Fe-4S ferredoxins"/>
    <property type="match status" value="1"/>
</dbReference>
<reference evidence="9 10" key="1">
    <citation type="submission" date="2020-08" db="EMBL/GenBank/DDBJ databases">
        <authorList>
            <person name="Liu C."/>
            <person name="Sun Q."/>
        </authorList>
    </citation>
    <scope>NUCLEOTIDE SEQUENCE [LARGE SCALE GENOMIC DNA]</scope>
    <source>
        <strain evidence="9 10">NSJ-62</strain>
    </source>
</reference>
<dbReference type="Proteomes" id="UP000515960">
    <property type="component" value="Chromosome"/>
</dbReference>
<dbReference type="InterPro" id="IPR017896">
    <property type="entry name" value="4Fe4S_Fe-S-bd"/>
</dbReference>
<dbReference type="EMBL" id="CP060490">
    <property type="protein sequence ID" value="QNL44125.1"/>
    <property type="molecule type" value="Genomic_DNA"/>
</dbReference>
<dbReference type="InterPro" id="IPR017900">
    <property type="entry name" value="4Fe4S_Fe_S_CS"/>
</dbReference>
<feature type="domain" description="4Fe-4S ferredoxin-type" evidence="8">
    <location>
        <begin position="207"/>
        <end position="231"/>
    </location>
</feature>